<protein>
    <submittedName>
        <fullName evidence="6">Peptide/nickel transport system substrate-binding protein</fullName>
    </submittedName>
</protein>
<sequence length="630" mass="71354">MYKYDKPEGGIGMSADNPGDGGERAASHRRQVLKGIAGAGAASLAGCFGSGSDSSDSSRLRVEMGNQPNQINYNPYGQQTPGVLNKIIFEQGARWYADEEQWVPLLVENWEYPSTVQSGATVRFDLYDGYTWFNGDSYTAEDFVGQMRWRKVNNDGVWEFLDGVEQTGEHTVEMTLAEKIDTRLFENALFGMGDAPTNWKFKFDVFRDYLERMESAESDEDRSAILQELAETSFSLEEVKEKGLGNGPFIPSEATANQLLLEKYEDYENPHISADDIEFDTMEALPLQGPQEKLRSLRNNEVDALHNVAFNSSQANQIPDNYESVRFYSHSGESISFNCRRAPLDNQRVRWALSNVLRARHDTLMQNLPLSDVNKEAVNLSAGMSQPLINEWLGDVKDQFMQFDGGTERAAELLRGEGFTREDGTWYKPNGEQFTLTFRDAGFHSNRTQTASRILSNFGVETEAIIVEATTYFGQTIPQRNYDLTNWWVGQSAPLPYEGFQNHLINEAWVTAYPLGVPSASEWNGEGTSEFIMEVPPIGEPEGELREVNLRDHLQAIARGQSKEEQRPHIQELAWFWNWMDASWGPWTLYIASEYYDTGDWSWPDADSSIMQTPSVQDWPVRQGYPTPSE</sequence>
<feature type="domain" description="Solute-binding protein family 5" evidence="5">
    <location>
        <begin position="102"/>
        <end position="503"/>
    </location>
</feature>
<keyword evidence="3" id="KW-0732">Signal</keyword>
<dbReference type="Gene3D" id="3.40.190.10">
    <property type="entry name" value="Periplasmic binding protein-like II"/>
    <property type="match status" value="1"/>
</dbReference>
<evidence type="ECO:0000259" key="5">
    <source>
        <dbReference type="Pfam" id="PF00496"/>
    </source>
</evidence>
<keyword evidence="2" id="KW-0813">Transport</keyword>
<dbReference type="PANTHER" id="PTHR30290:SF9">
    <property type="entry name" value="OLIGOPEPTIDE-BINDING PROTEIN APPA"/>
    <property type="match status" value="1"/>
</dbReference>
<dbReference type="GO" id="GO:1904680">
    <property type="term" value="F:peptide transmembrane transporter activity"/>
    <property type="evidence" value="ECO:0007669"/>
    <property type="project" value="TreeGrafter"/>
</dbReference>
<evidence type="ECO:0000256" key="1">
    <source>
        <dbReference type="ARBA" id="ARBA00005695"/>
    </source>
</evidence>
<feature type="region of interest" description="Disordered" evidence="4">
    <location>
        <begin position="1"/>
        <end position="26"/>
    </location>
</feature>
<dbReference type="Pfam" id="PF00496">
    <property type="entry name" value="SBP_bac_5"/>
    <property type="match status" value="1"/>
</dbReference>
<organism evidence="6 7">
    <name type="scientific">Natronoarchaeum philippinense</name>
    <dbReference type="NCBI Taxonomy" id="558529"/>
    <lineage>
        <taxon>Archaea</taxon>
        <taxon>Methanobacteriati</taxon>
        <taxon>Methanobacteriota</taxon>
        <taxon>Stenosarchaea group</taxon>
        <taxon>Halobacteria</taxon>
        <taxon>Halobacteriales</taxon>
        <taxon>Natronoarchaeaceae</taxon>
    </lineage>
</organism>
<dbReference type="Gene3D" id="3.10.105.10">
    <property type="entry name" value="Dipeptide-binding Protein, Domain 3"/>
    <property type="match status" value="1"/>
</dbReference>
<dbReference type="InterPro" id="IPR000914">
    <property type="entry name" value="SBP_5_dom"/>
</dbReference>
<evidence type="ECO:0000256" key="3">
    <source>
        <dbReference type="ARBA" id="ARBA00022729"/>
    </source>
</evidence>
<dbReference type="PANTHER" id="PTHR30290">
    <property type="entry name" value="PERIPLASMIC BINDING COMPONENT OF ABC TRANSPORTER"/>
    <property type="match status" value="1"/>
</dbReference>
<comment type="similarity">
    <text evidence="1">Belongs to the bacterial solute-binding protein 5 family.</text>
</comment>
<evidence type="ECO:0000256" key="2">
    <source>
        <dbReference type="ARBA" id="ARBA00022448"/>
    </source>
</evidence>
<name>A0A285P5Z0_NATPI</name>
<gene>
    <name evidence="6" type="ORF">SAMN06269185_2787</name>
</gene>
<reference evidence="6 7" key="1">
    <citation type="submission" date="2017-09" db="EMBL/GenBank/DDBJ databases">
        <authorList>
            <person name="Ehlers B."/>
            <person name="Leendertz F.H."/>
        </authorList>
    </citation>
    <scope>NUCLEOTIDE SEQUENCE [LARGE SCALE GENOMIC DNA]</scope>
    <source>
        <strain evidence="6 7">DSM 27208</strain>
    </source>
</reference>
<proteinExistence type="inferred from homology"/>
<dbReference type="EMBL" id="OBEJ01000004">
    <property type="protein sequence ID" value="SNZ16858.1"/>
    <property type="molecule type" value="Genomic_DNA"/>
</dbReference>
<keyword evidence="7" id="KW-1185">Reference proteome</keyword>
<dbReference type="GO" id="GO:0015833">
    <property type="term" value="P:peptide transport"/>
    <property type="evidence" value="ECO:0007669"/>
    <property type="project" value="TreeGrafter"/>
</dbReference>
<dbReference type="Proteomes" id="UP000219453">
    <property type="component" value="Unassembled WGS sequence"/>
</dbReference>
<evidence type="ECO:0000313" key="7">
    <source>
        <dbReference type="Proteomes" id="UP000219453"/>
    </source>
</evidence>
<evidence type="ECO:0000313" key="6">
    <source>
        <dbReference type="EMBL" id="SNZ16858.1"/>
    </source>
</evidence>
<accession>A0A285P5Z0</accession>
<dbReference type="InterPro" id="IPR039424">
    <property type="entry name" value="SBP_5"/>
</dbReference>
<evidence type="ECO:0000256" key="4">
    <source>
        <dbReference type="SAM" id="MobiDB-lite"/>
    </source>
</evidence>
<dbReference type="SUPFAM" id="SSF53850">
    <property type="entry name" value="Periplasmic binding protein-like II"/>
    <property type="match status" value="1"/>
</dbReference>
<dbReference type="AlphaFoldDB" id="A0A285P5Z0"/>